<dbReference type="Pfam" id="PF06172">
    <property type="entry name" value="Cupin_5"/>
    <property type="match status" value="1"/>
</dbReference>
<accession>A0ABT3JRF3</accession>
<dbReference type="InterPro" id="IPR014710">
    <property type="entry name" value="RmlC-like_jellyroll"/>
</dbReference>
<sequence length="118" mass="13093">MHPHVADLIAHHRLAPHPEGGHYRRIYEAQERLVHNGRERPLLTAIRCMAAASQSAIARKPGIDDLRERALTEWQRLAEAAIARNAVTFSTLGMGVLLEQGGIIDDLRAKGYTVEAPE</sequence>
<dbReference type="InterPro" id="IPR009327">
    <property type="entry name" value="Cupin_DUF985"/>
</dbReference>
<dbReference type="RefSeq" id="WP_265125375.1">
    <property type="nucleotide sequence ID" value="NZ_JAPCHY010000001.1"/>
</dbReference>
<dbReference type="InterPro" id="IPR011051">
    <property type="entry name" value="RmlC_Cupin_sf"/>
</dbReference>
<dbReference type="Proteomes" id="UP001209922">
    <property type="component" value="Unassembled WGS sequence"/>
</dbReference>
<dbReference type="Gene3D" id="2.60.120.10">
    <property type="entry name" value="Jelly Rolls"/>
    <property type="match status" value="1"/>
</dbReference>
<comment type="caution">
    <text evidence="2">The sequence shown here is derived from an EMBL/GenBank/DDBJ whole genome shotgun (WGS) entry which is preliminary data.</text>
</comment>
<evidence type="ECO:0000259" key="1">
    <source>
        <dbReference type="Pfam" id="PF06172"/>
    </source>
</evidence>
<evidence type="ECO:0000313" key="3">
    <source>
        <dbReference type="Proteomes" id="UP001209922"/>
    </source>
</evidence>
<evidence type="ECO:0000313" key="2">
    <source>
        <dbReference type="EMBL" id="MCW4471074.1"/>
    </source>
</evidence>
<feature type="domain" description="DUF985" evidence="1">
    <location>
        <begin position="7"/>
        <end position="54"/>
    </location>
</feature>
<dbReference type="SUPFAM" id="SSF51182">
    <property type="entry name" value="RmlC-like cupins"/>
    <property type="match status" value="1"/>
</dbReference>
<reference evidence="2 3" key="1">
    <citation type="submission" date="2022-10" db="EMBL/GenBank/DDBJ databases">
        <title>Xanthomonas sp. H13-6.</title>
        <authorList>
            <person name="Liu X."/>
            <person name="Deng Z."/>
            <person name="Jiang Y."/>
            <person name="Yu T."/>
            <person name="Ai J."/>
        </authorList>
    </citation>
    <scope>NUCLEOTIDE SEQUENCE [LARGE SCALE GENOMIC DNA]</scope>
    <source>
        <strain evidence="2 3">H13-6</strain>
    </source>
</reference>
<proteinExistence type="predicted"/>
<protein>
    <submittedName>
        <fullName evidence="2">Cupin domain-containing protein</fullName>
    </submittedName>
</protein>
<dbReference type="EMBL" id="JAPCHY010000001">
    <property type="protein sequence ID" value="MCW4471074.1"/>
    <property type="molecule type" value="Genomic_DNA"/>
</dbReference>
<keyword evidence="3" id="KW-1185">Reference proteome</keyword>
<name>A0ABT3JRF3_9XANT</name>
<gene>
    <name evidence="2" type="ORF">OK345_00915</name>
</gene>
<organism evidence="2 3">
    <name type="scientific">Xanthomonas chitinilytica</name>
    <dbReference type="NCBI Taxonomy" id="2989819"/>
    <lineage>
        <taxon>Bacteria</taxon>
        <taxon>Pseudomonadati</taxon>
        <taxon>Pseudomonadota</taxon>
        <taxon>Gammaproteobacteria</taxon>
        <taxon>Lysobacterales</taxon>
        <taxon>Lysobacteraceae</taxon>
        <taxon>Xanthomonas</taxon>
    </lineage>
</organism>